<dbReference type="EMBL" id="VWXF01000001">
    <property type="protein sequence ID" value="NIF20445.1"/>
    <property type="molecule type" value="Genomic_DNA"/>
</dbReference>
<reference evidence="1 2" key="1">
    <citation type="journal article" date="2019" name="bioRxiv">
        <title>Bacteria contribute to plant secondary compound degradation in a generalist herbivore system.</title>
        <authorList>
            <person name="Francoeur C.B."/>
            <person name="Khadempour L."/>
            <person name="Moreira-Soto R.D."/>
            <person name="Gotting K."/>
            <person name="Book A.J."/>
            <person name="Pinto-Tomas A.A."/>
            <person name="Keefover-Ring K."/>
            <person name="Currie C.R."/>
        </authorList>
    </citation>
    <scope>NUCLEOTIDE SEQUENCE [LARGE SCALE GENOMIC DNA]</scope>
    <source>
        <strain evidence="1">Acro-835</strain>
    </source>
</reference>
<accession>A0ABX0R4W2</accession>
<gene>
    <name evidence="1" type="ORF">F3J40_02285</name>
</gene>
<name>A0ABX0R4W2_9GAMM</name>
<keyword evidence="2" id="KW-1185">Reference proteome</keyword>
<comment type="caution">
    <text evidence="1">The sequence shown here is derived from an EMBL/GenBank/DDBJ whole genome shotgun (WGS) entry which is preliminary data.</text>
</comment>
<sequence>MSCPYLKFFMYQNGGGGSSRMSRTQGGFWHQYPDDDEEYAGDMSVARPNTIPASVEAVKRGVIINGIFASRVGKGLAKGVDESSIKLIYRLNLERI</sequence>
<organism evidence="1 2">
    <name type="scientific">Candidatus Pantoea multigeneris</name>
    <dbReference type="NCBI Taxonomy" id="2608357"/>
    <lineage>
        <taxon>Bacteria</taxon>
        <taxon>Pseudomonadati</taxon>
        <taxon>Pseudomonadota</taxon>
        <taxon>Gammaproteobacteria</taxon>
        <taxon>Enterobacterales</taxon>
        <taxon>Erwiniaceae</taxon>
        <taxon>Pantoea</taxon>
    </lineage>
</organism>
<dbReference type="Proteomes" id="UP001515683">
    <property type="component" value="Unassembled WGS sequence"/>
</dbReference>
<protein>
    <submittedName>
        <fullName evidence="1">Uncharacterized protein</fullName>
    </submittedName>
</protein>
<evidence type="ECO:0000313" key="1">
    <source>
        <dbReference type="EMBL" id="NIF20445.1"/>
    </source>
</evidence>
<proteinExistence type="predicted"/>
<evidence type="ECO:0000313" key="2">
    <source>
        <dbReference type="Proteomes" id="UP001515683"/>
    </source>
</evidence>
<dbReference type="RefSeq" id="WP_167012423.1">
    <property type="nucleotide sequence ID" value="NZ_VWXF01000001.1"/>
</dbReference>